<protein>
    <recommendedName>
        <fullName evidence="3">SHSP domain-containing protein</fullName>
    </recommendedName>
</protein>
<dbReference type="PANTHER" id="PTHR45640">
    <property type="entry name" value="HEAT SHOCK PROTEIN HSP-12.2-RELATED"/>
    <property type="match status" value="1"/>
</dbReference>
<dbReference type="GO" id="GO:0005634">
    <property type="term" value="C:nucleus"/>
    <property type="evidence" value="ECO:0007669"/>
    <property type="project" value="TreeGrafter"/>
</dbReference>
<evidence type="ECO:0000313" key="4">
    <source>
        <dbReference type="Ensembl" id="ENSEEEP00000039335.2"/>
    </source>
</evidence>
<dbReference type="GO" id="GO:0005737">
    <property type="term" value="C:cytoplasm"/>
    <property type="evidence" value="ECO:0007669"/>
    <property type="project" value="TreeGrafter"/>
</dbReference>
<reference evidence="5" key="2">
    <citation type="journal article" date="2017" name="Sci. Adv.">
        <title>A tail of two voltages: Proteomic comparison of the three electric organs of the electric eel.</title>
        <authorList>
            <person name="Traeger L.L."/>
            <person name="Sabat G."/>
            <person name="Barrett-Wilt G.A."/>
            <person name="Wells G.B."/>
            <person name="Sussman M.R."/>
        </authorList>
    </citation>
    <scope>NUCLEOTIDE SEQUENCE [LARGE SCALE GENOMIC DNA]</scope>
</reference>
<evidence type="ECO:0000259" key="3">
    <source>
        <dbReference type="PROSITE" id="PS01031"/>
    </source>
</evidence>
<dbReference type="GO" id="GO:0043066">
    <property type="term" value="P:negative regulation of apoptotic process"/>
    <property type="evidence" value="ECO:0007669"/>
    <property type="project" value="TreeGrafter"/>
</dbReference>
<dbReference type="PROSITE" id="PS01031">
    <property type="entry name" value="SHSP"/>
    <property type="match status" value="1"/>
</dbReference>
<reference evidence="4" key="3">
    <citation type="submission" date="2020-05" db="EMBL/GenBank/DDBJ databases">
        <title>Electrophorus electricus (electric eel) genome, fEleEle1, primary haplotype.</title>
        <authorList>
            <person name="Myers G."/>
            <person name="Meyer A."/>
            <person name="Fedrigo O."/>
            <person name="Formenti G."/>
            <person name="Rhie A."/>
            <person name="Tracey A."/>
            <person name="Sims Y."/>
            <person name="Jarvis E.D."/>
        </authorList>
    </citation>
    <scope>NUCLEOTIDE SEQUENCE [LARGE SCALE GENOMIC DNA]</scope>
</reference>
<sequence>LRLNLNMSRPLFRRNGGWDPLQEWPRSTLLEQCAKEPSLLEGIDSSWLDTARKKLAASPWPGFFSFPLVTPVCPEVLPPPQQSQVSPAAWRISLDAGHFCSEEISVKATKGYLEIAGKHEERQDDRGIISRSFSRKYKLPAEVDLQQLSCSLSAEGILSVEAPLGTSSASFPAEILIPIQMKQTQ</sequence>
<dbReference type="AlphaFoldDB" id="A0A4W4GS77"/>
<gene>
    <name evidence="4" type="primary">ATG12</name>
</gene>
<evidence type="ECO:0000256" key="2">
    <source>
        <dbReference type="RuleBase" id="RU003616"/>
    </source>
</evidence>
<dbReference type="PANTHER" id="PTHR45640:SF7">
    <property type="entry name" value="HEAT SHOCK PROTEIN BETA-1"/>
    <property type="match status" value="1"/>
</dbReference>
<dbReference type="GeneTree" id="ENSGT00940000155882"/>
<dbReference type="PRINTS" id="PR00299">
    <property type="entry name" value="ACRYSTALLIN"/>
</dbReference>
<dbReference type="InterPro" id="IPR001436">
    <property type="entry name" value="Alpha-crystallin/sHSP_animal"/>
</dbReference>
<dbReference type="GO" id="GO:0009408">
    <property type="term" value="P:response to heat"/>
    <property type="evidence" value="ECO:0007669"/>
    <property type="project" value="TreeGrafter"/>
</dbReference>
<feature type="domain" description="SHSP" evidence="3">
    <location>
        <begin position="72"/>
        <end position="180"/>
    </location>
</feature>
<dbReference type="Ensembl" id="ENSEEET00000039786.2">
    <property type="protein sequence ID" value="ENSEEEP00000039335.2"/>
    <property type="gene ID" value="ENSEEEG00000018679.2"/>
</dbReference>
<reference evidence="4" key="5">
    <citation type="submission" date="2025-09" db="UniProtKB">
        <authorList>
            <consortium name="Ensembl"/>
        </authorList>
    </citation>
    <scope>IDENTIFICATION</scope>
</reference>
<accession>A0A4W4GS77</accession>
<dbReference type="Gene3D" id="2.60.40.790">
    <property type="match status" value="1"/>
</dbReference>
<organism evidence="4 5">
    <name type="scientific">Electrophorus electricus</name>
    <name type="common">Electric eel</name>
    <name type="synonym">Gymnotus electricus</name>
    <dbReference type="NCBI Taxonomy" id="8005"/>
    <lineage>
        <taxon>Eukaryota</taxon>
        <taxon>Metazoa</taxon>
        <taxon>Chordata</taxon>
        <taxon>Craniata</taxon>
        <taxon>Vertebrata</taxon>
        <taxon>Euteleostomi</taxon>
        <taxon>Actinopterygii</taxon>
        <taxon>Neopterygii</taxon>
        <taxon>Teleostei</taxon>
        <taxon>Ostariophysi</taxon>
        <taxon>Gymnotiformes</taxon>
        <taxon>Gymnotoidei</taxon>
        <taxon>Gymnotidae</taxon>
        <taxon>Electrophorus</taxon>
    </lineage>
</organism>
<dbReference type="GO" id="GO:0042026">
    <property type="term" value="P:protein refolding"/>
    <property type="evidence" value="ECO:0007669"/>
    <property type="project" value="TreeGrafter"/>
</dbReference>
<reference evidence="4" key="4">
    <citation type="submission" date="2025-08" db="UniProtKB">
        <authorList>
            <consortium name="Ensembl"/>
        </authorList>
    </citation>
    <scope>IDENTIFICATION</scope>
</reference>
<comment type="similarity">
    <text evidence="1 2">Belongs to the small heat shock protein (HSP20) family.</text>
</comment>
<dbReference type="Proteomes" id="UP000314983">
    <property type="component" value="Chromosome 6"/>
</dbReference>
<dbReference type="InterPro" id="IPR008978">
    <property type="entry name" value="HSP20-like_chaperone"/>
</dbReference>
<reference evidence="5" key="1">
    <citation type="journal article" date="2014" name="Science">
        <title>Nonhuman genetics. Genomic basis for the convergent evolution of electric organs.</title>
        <authorList>
            <person name="Gallant J.R."/>
            <person name="Traeger L.L."/>
            <person name="Volkening J.D."/>
            <person name="Moffett H."/>
            <person name="Chen P.H."/>
            <person name="Novina C.D."/>
            <person name="Phillips G.N.Jr."/>
            <person name="Anand R."/>
            <person name="Wells G.B."/>
            <person name="Pinch M."/>
            <person name="Guth R."/>
            <person name="Unguez G.A."/>
            <person name="Albert J.S."/>
            <person name="Zakon H.H."/>
            <person name="Samanta M.P."/>
            <person name="Sussman M.R."/>
        </authorList>
    </citation>
    <scope>NUCLEOTIDE SEQUENCE [LARGE SCALE GENOMIC DNA]</scope>
</reference>
<dbReference type="STRING" id="8005.ENSEEEP00000039335"/>
<dbReference type="OMA" id="WEPFPNW"/>
<proteinExistence type="inferred from homology"/>
<dbReference type="CDD" id="cd06526">
    <property type="entry name" value="metazoan_ACD"/>
    <property type="match status" value="1"/>
</dbReference>
<keyword evidence="5" id="KW-1185">Reference proteome</keyword>
<evidence type="ECO:0000313" key="5">
    <source>
        <dbReference type="Proteomes" id="UP000314983"/>
    </source>
</evidence>
<dbReference type="InterPro" id="IPR002068">
    <property type="entry name" value="A-crystallin/Hsp20_dom"/>
</dbReference>
<dbReference type="GO" id="GO:0051082">
    <property type="term" value="F:unfolded protein binding"/>
    <property type="evidence" value="ECO:0007669"/>
    <property type="project" value="TreeGrafter"/>
</dbReference>
<dbReference type="Pfam" id="PF00011">
    <property type="entry name" value="HSP20"/>
    <property type="match status" value="1"/>
</dbReference>
<evidence type="ECO:0000256" key="1">
    <source>
        <dbReference type="PROSITE-ProRule" id="PRU00285"/>
    </source>
</evidence>
<dbReference type="SUPFAM" id="SSF49764">
    <property type="entry name" value="HSP20-like chaperones"/>
    <property type="match status" value="1"/>
</dbReference>
<name>A0A4W4GS77_ELEEL</name>